<reference evidence="3 4" key="2">
    <citation type="submission" date="2017-06" db="EMBL/GenBank/DDBJ databases">
        <authorList>
            <person name="Varghese N."/>
            <person name="Submissions S."/>
        </authorList>
    </citation>
    <scope>NUCLEOTIDE SEQUENCE [LARGE SCALE GENOMIC DNA]</scope>
    <source>
        <strain evidence="3 4">RLD-1</strain>
    </source>
</reference>
<evidence type="ECO:0000313" key="5">
    <source>
        <dbReference type="Proteomes" id="UP000199693"/>
    </source>
</evidence>
<reference evidence="2 5" key="1">
    <citation type="submission" date="2016-10" db="EMBL/GenBank/DDBJ databases">
        <authorList>
            <person name="de Groot N.N."/>
        </authorList>
    </citation>
    <scope>NUCLEOTIDE SEQUENCE [LARGE SCALE GENOMIC DNA]</scope>
    <source>
        <strain evidence="2 5">CCM 7361</strain>
    </source>
</reference>
<accession>A0A239K695</accession>
<dbReference type="EMBL" id="FZPC01000015">
    <property type="protein sequence ID" value="SNT13986.1"/>
    <property type="molecule type" value="Genomic_DNA"/>
</dbReference>
<evidence type="ECO:0008006" key="6">
    <source>
        <dbReference type="Google" id="ProtNLM"/>
    </source>
</evidence>
<evidence type="ECO:0000313" key="2">
    <source>
        <dbReference type="EMBL" id="SDJ34744.1"/>
    </source>
</evidence>
<dbReference type="Proteomes" id="UP000199693">
    <property type="component" value="Unassembled WGS sequence"/>
</dbReference>
<keyword evidence="4" id="KW-1185">Reference proteome</keyword>
<dbReference type="PROSITE" id="PS51257">
    <property type="entry name" value="PROKAR_LIPOPROTEIN"/>
    <property type="match status" value="1"/>
</dbReference>
<sequence length="57" mass="6422">MKSLSIVIPLLAILFSTGCAQLEKAREKRDADPAAYDALDLNRHYFSQDPRDWVQGS</sequence>
<evidence type="ECO:0000313" key="3">
    <source>
        <dbReference type="EMBL" id="SNT13986.1"/>
    </source>
</evidence>
<dbReference type="AlphaFoldDB" id="A0A239K695"/>
<dbReference type="EMBL" id="FNEC01000015">
    <property type="protein sequence ID" value="SDJ34744.1"/>
    <property type="molecule type" value="Genomic_DNA"/>
</dbReference>
<feature type="chain" id="PRO_5030040852" description="Lipoprotein" evidence="1">
    <location>
        <begin position="21"/>
        <end position="57"/>
    </location>
</feature>
<dbReference type="RefSeq" id="WP_158546448.1">
    <property type="nucleotide sequence ID" value="NZ_FNEC01000015.1"/>
</dbReference>
<proteinExistence type="predicted"/>
<dbReference type="Proteomes" id="UP000198309">
    <property type="component" value="Unassembled WGS sequence"/>
</dbReference>
<protein>
    <recommendedName>
        <fullName evidence="6">Lipoprotein</fullName>
    </recommendedName>
</protein>
<name>A0A239K695_9PSED</name>
<evidence type="ECO:0000256" key="1">
    <source>
        <dbReference type="SAM" id="SignalP"/>
    </source>
</evidence>
<evidence type="ECO:0000313" key="4">
    <source>
        <dbReference type="Proteomes" id="UP000198309"/>
    </source>
</evidence>
<organism evidence="2 5">
    <name type="scientific">Pseudomonas delhiensis</name>
    <dbReference type="NCBI Taxonomy" id="366289"/>
    <lineage>
        <taxon>Bacteria</taxon>
        <taxon>Pseudomonadati</taxon>
        <taxon>Pseudomonadota</taxon>
        <taxon>Gammaproteobacteria</taxon>
        <taxon>Pseudomonadales</taxon>
        <taxon>Pseudomonadaceae</taxon>
        <taxon>Pseudomonas</taxon>
    </lineage>
</organism>
<keyword evidence="1" id="KW-0732">Signal</keyword>
<gene>
    <name evidence="2" type="ORF">SAMN05216189_1015129</name>
    <name evidence="3" type="ORF">SAMN06295949_11510</name>
</gene>
<feature type="signal peptide" evidence="1">
    <location>
        <begin position="1"/>
        <end position="20"/>
    </location>
</feature>